<evidence type="ECO:0000256" key="1">
    <source>
        <dbReference type="ARBA" id="ARBA00009342"/>
    </source>
</evidence>
<evidence type="ECO:0000313" key="8">
    <source>
        <dbReference type="EMBL" id="PSY35465.1"/>
    </source>
</evidence>
<evidence type="ECO:0000256" key="4">
    <source>
        <dbReference type="ARBA" id="ARBA00022679"/>
    </source>
</evidence>
<dbReference type="EMBL" id="PYQT01000077">
    <property type="protein sequence ID" value="PSY35465.1"/>
    <property type="molecule type" value="Genomic_DNA"/>
</dbReference>
<dbReference type="Gene3D" id="3.40.630.30">
    <property type="match status" value="1"/>
</dbReference>
<dbReference type="InterPro" id="IPR016181">
    <property type="entry name" value="Acyl_CoA_acyltransferase"/>
</dbReference>
<dbReference type="CDD" id="cd04301">
    <property type="entry name" value="NAT_SF"/>
    <property type="match status" value="1"/>
</dbReference>
<dbReference type="RefSeq" id="WP_107193291.1">
    <property type="nucleotide sequence ID" value="NZ_PYQT01000077.1"/>
</dbReference>
<proteinExistence type="inferred from homology"/>
<evidence type="ECO:0000256" key="3">
    <source>
        <dbReference type="ARBA" id="ARBA00022649"/>
    </source>
</evidence>
<feature type="domain" description="N-acetyltransferase" evidence="7">
    <location>
        <begin position="83"/>
        <end position="168"/>
    </location>
</feature>
<sequence length="171" mass="19008">MNIVRLDKGIHDRHNFTCGEPALDNYLKTISGQHDKKDLSRTFVLVSEQNPSQIKGFYSLALCTVDLTELPESIAKRYPSSLHCALIGRLAVRTSCQRQGLGETLLIDAIRKAIESSESIPTPMIIVEAKNDIAKALYLNLGFQSFPQNTNKLFMPMAVAVSMINSIDQEL</sequence>
<dbReference type="PANTHER" id="PTHR36449:SF1">
    <property type="entry name" value="ACETYLTRANSFERASE"/>
    <property type="match status" value="1"/>
</dbReference>
<comment type="catalytic activity">
    <reaction evidence="6">
        <text>glycyl-tRNA(Gly) + acetyl-CoA = N-acetylglycyl-tRNA(Gly) + CoA + H(+)</text>
        <dbReference type="Rhea" id="RHEA:81867"/>
        <dbReference type="Rhea" id="RHEA-COMP:9683"/>
        <dbReference type="Rhea" id="RHEA-COMP:19766"/>
        <dbReference type="ChEBI" id="CHEBI:15378"/>
        <dbReference type="ChEBI" id="CHEBI:57287"/>
        <dbReference type="ChEBI" id="CHEBI:57288"/>
        <dbReference type="ChEBI" id="CHEBI:78522"/>
        <dbReference type="ChEBI" id="CHEBI:232036"/>
    </reaction>
</comment>
<gene>
    <name evidence="8" type="ORF">C7B09_25460</name>
</gene>
<comment type="caution">
    <text evidence="8">The sequence shown here is derived from an EMBL/GenBank/DDBJ whole genome shotgun (WGS) entry which is preliminary data.</text>
</comment>
<keyword evidence="9" id="KW-1185">Reference proteome</keyword>
<comment type="similarity">
    <text evidence="1">Belongs to the acetyltransferase family. GNAT subfamily.</text>
</comment>
<protein>
    <submittedName>
        <fullName evidence="8">N-acetyltransferase</fullName>
    </submittedName>
</protein>
<dbReference type="PROSITE" id="PS51186">
    <property type="entry name" value="GNAT"/>
    <property type="match status" value="1"/>
</dbReference>
<organism evidence="8 9">
    <name type="scientific">Escherichia albertii</name>
    <dbReference type="NCBI Taxonomy" id="208962"/>
    <lineage>
        <taxon>Bacteria</taxon>
        <taxon>Pseudomonadati</taxon>
        <taxon>Pseudomonadota</taxon>
        <taxon>Gammaproteobacteria</taxon>
        <taxon>Enterobacterales</taxon>
        <taxon>Enterobacteriaceae</taxon>
        <taxon>Escherichia</taxon>
    </lineage>
</organism>
<dbReference type="InterPro" id="IPR000182">
    <property type="entry name" value="GNAT_dom"/>
</dbReference>
<keyword evidence="2" id="KW-0678">Repressor</keyword>
<evidence type="ECO:0000256" key="2">
    <source>
        <dbReference type="ARBA" id="ARBA00022491"/>
    </source>
</evidence>
<dbReference type="Pfam" id="PF00583">
    <property type="entry name" value="Acetyltransf_1"/>
    <property type="match status" value="1"/>
</dbReference>
<keyword evidence="5" id="KW-0012">Acyltransferase</keyword>
<keyword evidence="3" id="KW-1277">Toxin-antitoxin system</keyword>
<accession>A0ABX5HBK9</accession>
<evidence type="ECO:0000259" key="7">
    <source>
        <dbReference type="PROSITE" id="PS51186"/>
    </source>
</evidence>
<evidence type="ECO:0000256" key="5">
    <source>
        <dbReference type="ARBA" id="ARBA00023315"/>
    </source>
</evidence>
<dbReference type="PANTHER" id="PTHR36449">
    <property type="entry name" value="ACETYLTRANSFERASE-RELATED"/>
    <property type="match status" value="1"/>
</dbReference>
<reference evidence="8 9" key="1">
    <citation type="submission" date="2018-03" db="EMBL/GenBank/DDBJ databases">
        <title>Whole Genome Sequencing of Escherichia coli isolates from wildlife.</title>
        <authorList>
            <person name="Whitehouse C.A."/>
            <person name="Lacher D.W."/>
            <person name="Mammel M.K."/>
            <person name="Barnaba T."/>
            <person name="Lorch J.M."/>
        </authorList>
    </citation>
    <scope>NUCLEOTIDE SEQUENCE [LARGE SCALE GENOMIC DNA]</scope>
    <source>
        <strain evidence="8 9">20507-2</strain>
    </source>
</reference>
<name>A0ABX5HBK9_ESCAL</name>
<dbReference type="Proteomes" id="UP000240382">
    <property type="component" value="Unassembled WGS sequence"/>
</dbReference>
<evidence type="ECO:0000256" key="6">
    <source>
        <dbReference type="ARBA" id="ARBA00049880"/>
    </source>
</evidence>
<keyword evidence="4" id="KW-0808">Transferase</keyword>
<dbReference type="SUPFAM" id="SSF55729">
    <property type="entry name" value="Acyl-CoA N-acyltransferases (Nat)"/>
    <property type="match status" value="1"/>
</dbReference>
<evidence type="ECO:0000313" key="9">
    <source>
        <dbReference type="Proteomes" id="UP000240382"/>
    </source>
</evidence>